<dbReference type="InterPro" id="IPR006664">
    <property type="entry name" value="OMP_bac"/>
</dbReference>
<feature type="transmembrane region" description="Helical" evidence="4">
    <location>
        <begin position="12"/>
        <end position="28"/>
    </location>
</feature>
<dbReference type="PRINTS" id="PR01021">
    <property type="entry name" value="OMPADOMAIN"/>
</dbReference>
<dbReference type="EMBL" id="RBTL01000061">
    <property type="protein sequence ID" value="RMT72742.1"/>
    <property type="molecule type" value="Genomic_DNA"/>
</dbReference>
<evidence type="ECO:0000313" key="6">
    <source>
        <dbReference type="EMBL" id="RMT72742.1"/>
    </source>
</evidence>
<accession>A0A0Q0E8Q8</accession>
<evidence type="ECO:0000313" key="7">
    <source>
        <dbReference type="Proteomes" id="UP000282636"/>
    </source>
</evidence>
<protein>
    <submittedName>
        <fullName evidence="6">OmpA/MotB domain-containing protein</fullName>
    </submittedName>
</protein>
<comment type="caution">
    <text evidence="6">The sequence shown here is derived from an EMBL/GenBank/DDBJ whole genome shotgun (WGS) entry which is preliminary data.</text>
</comment>
<keyword evidence="2 3" id="KW-0472">Membrane</keyword>
<evidence type="ECO:0000259" key="5">
    <source>
        <dbReference type="PROSITE" id="PS51123"/>
    </source>
</evidence>
<dbReference type="PROSITE" id="PS51123">
    <property type="entry name" value="OMPA_2"/>
    <property type="match status" value="1"/>
</dbReference>
<evidence type="ECO:0000256" key="4">
    <source>
        <dbReference type="SAM" id="Phobius"/>
    </source>
</evidence>
<sequence>MNAVITLDLTRSLWLWAAALALVLLMVIPLAGWISAVAALVVVIAVIVAWIRTGYRFAHQGQQLVLADPATLPAATYRQPVVLVCGDGLADLFGKVPAGQLALRTTSLGCYVRVPALDQLSTISNGLQALRPHWRGQLSVMLVTNPGEHTDAAELAGRVRAFCHQIAVVRERGIGLPLMLVSYVQAAKDKARSEHAWFSWEDAQPHPLVREAGACTRLTDWQRQTADSATCAARLCRSVQVSSAATWLKATLLPHFEAREANYPRVCAINLVPVLPQALAGNLWQQWLCERAGLSTAGQLLGEGSAVLPFPDPLLNLLPLNTSRSPILRASVTAWWLLVVAGVVALASSAWQNNLLLRQVTDDLRRYASIPMAERRDQPPFALREDALTVLRQDAMRLDNYYRQGEPLALGLGLYRGERLRLPLLATIASHRQPPEPPTLAKTPDPVRLDSLSLFSTGSAELKPGSTKVLINALVNIKAQPGWLIVIAGHTDVTGSPEHNIELSRARAASVRDWMQRMGDISDSCFAVQGFGASQPVASNDTEAGRAANRRVDIRLVPEVGACVLPTAALDRNPLSHSAAFNF</sequence>
<reference evidence="6 7" key="1">
    <citation type="submission" date="2018-08" db="EMBL/GenBank/DDBJ databases">
        <title>Recombination of ecologically and evolutionarily significant loci maintains genetic cohesion in the Pseudomonas syringae species complex.</title>
        <authorList>
            <person name="Dillon M."/>
            <person name="Thakur S."/>
            <person name="Almeida R.N.D."/>
            <person name="Weir B.S."/>
            <person name="Guttman D.S."/>
        </authorList>
    </citation>
    <scope>NUCLEOTIDE SEQUENCE [LARGE SCALE GENOMIC DNA]</scope>
    <source>
        <strain evidence="6 7">ICMP 3934</strain>
    </source>
</reference>
<comment type="subcellular location">
    <subcellularLocation>
        <location evidence="1">Cell outer membrane</location>
    </subcellularLocation>
</comment>
<feature type="domain" description="OmpA-like" evidence="5">
    <location>
        <begin position="442"/>
        <end position="560"/>
    </location>
</feature>
<dbReference type="PANTHER" id="PTHR30329">
    <property type="entry name" value="STATOR ELEMENT OF FLAGELLAR MOTOR COMPLEX"/>
    <property type="match status" value="1"/>
</dbReference>
<dbReference type="PANTHER" id="PTHR30329:SF20">
    <property type="entry name" value="EXPORTED PROTEIN"/>
    <property type="match status" value="1"/>
</dbReference>
<evidence type="ECO:0000256" key="1">
    <source>
        <dbReference type="ARBA" id="ARBA00004442"/>
    </source>
</evidence>
<dbReference type="GO" id="GO:0009279">
    <property type="term" value="C:cell outer membrane"/>
    <property type="evidence" value="ECO:0007669"/>
    <property type="project" value="UniProtKB-SubCell"/>
</dbReference>
<proteinExistence type="predicted"/>
<evidence type="ECO:0000256" key="2">
    <source>
        <dbReference type="ARBA" id="ARBA00023136"/>
    </source>
</evidence>
<dbReference type="Pfam" id="PF00691">
    <property type="entry name" value="OmpA"/>
    <property type="match status" value="1"/>
</dbReference>
<dbReference type="InterPro" id="IPR036737">
    <property type="entry name" value="OmpA-like_sf"/>
</dbReference>
<keyword evidence="4" id="KW-0812">Transmembrane</keyword>
<name>A0A0Q0E8Q8_PSESX</name>
<dbReference type="CDD" id="cd07185">
    <property type="entry name" value="OmpA_C-like"/>
    <property type="match status" value="1"/>
</dbReference>
<dbReference type="AlphaFoldDB" id="A0A0Q0E8Q8"/>
<evidence type="ECO:0000256" key="3">
    <source>
        <dbReference type="PROSITE-ProRule" id="PRU00473"/>
    </source>
</evidence>
<dbReference type="InterPro" id="IPR050330">
    <property type="entry name" value="Bact_OuterMem_StrucFunc"/>
</dbReference>
<dbReference type="Gene3D" id="3.30.1330.60">
    <property type="entry name" value="OmpA-like domain"/>
    <property type="match status" value="1"/>
</dbReference>
<dbReference type="Proteomes" id="UP000282636">
    <property type="component" value="Unassembled WGS sequence"/>
</dbReference>
<feature type="transmembrane region" description="Helical" evidence="4">
    <location>
        <begin position="34"/>
        <end position="51"/>
    </location>
</feature>
<dbReference type="RefSeq" id="WP_019331708.1">
    <property type="nucleotide sequence ID" value="NZ_BQUM01000111.1"/>
</dbReference>
<gene>
    <name evidence="6" type="ORF">ALP44_02933</name>
</gene>
<feature type="transmembrane region" description="Helical" evidence="4">
    <location>
        <begin position="332"/>
        <end position="351"/>
    </location>
</feature>
<keyword evidence="4" id="KW-1133">Transmembrane helix</keyword>
<dbReference type="InterPro" id="IPR006665">
    <property type="entry name" value="OmpA-like"/>
</dbReference>
<organism evidence="6 7">
    <name type="scientific">Pseudomonas syringae pv. theae</name>
    <dbReference type="NCBI Taxonomy" id="103985"/>
    <lineage>
        <taxon>Bacteria</taxon>
        <taxon>Pseudomonadati</taxon>
        <taxon>Pseudomonadota</taxon>
        <taxon>Gammaproteobacteria</taxon>
        <taxon>Pseudomonadales</taxon>
        <taxon>Pseudomonadaceae</taxon>
        <taxon>Pseudomonas</taxon>
        <taxon>Pseudomonas syringae</taxon>
    </lineage>
</organism>
<dbReference type="SUPFAM" id="SSF103088">
    <property type="entry name" value="OmpA-like"/>
    <property type="match status" value="1"/>
</dbReference>